<dbReference type="PANTHER" id="PTHR42715:SF10">
    <property type="entry name" value="BETA-GLUCOSIDASE"/>
    <property type="match status" value="1"/>
</dbReference>
<comment type="caution">
    <text evidence="7">The sequence shown here is derived from an EMBL/GenBank/DDBJ whole genome shotgun (WGS) entry which is preliminary data.</text>
</comment>
<dbReference type="InterPro" id="IPR013783">
    <property type="entry name" value="Ig-like_fold"/>
</dbReference>
<feature type="domain" description="Fibronectin type III-like" evidence="6">
    <location>
        <begin position="612"/>
        <end position="682"/>
    </location>
</feature>
<dbReference type="Gene3D" id="2.60.40.10">
    <property type="entry name" value="Immunoglobulins"/>
    <property type="match status" value="1"/>
</dbReference>
<name>A0A2T5FUB9_9SPHN</name>
<dbReference type="InterPro" id="IPR017853">
    <property type="entry name" value="GH"/>
</dbReference>
<dbReference type="InterPro" id="IPR001764">
    <property type="entry name" value="Glyco_hydro_3_N"/>
</dbReference>
<dbReference type="OrthoDB" id="9781691at2"/>
<dbReference type="Gene3D" id="3.40.50.1700">
    <property type="entry name" value="Glycoside hydrolase family 3 C-terminal domain"/>
    <property type="match status" value="1"/>
</dbReference>
<evidence type="ECO:0000256" key="3">
    <source>
        <dbReference type="ARBA" id="ARBA00031448"/>
    </source>
</evidence>
<protein>
    <recommendedName>
        <fullName evidence="5">Beta-D-glucoside glucohydrolase</fullName>
    </recommendedName>
    <alternativeName>
        <fullName evidence="3">Cellobiase</fullName>
    </alternativeName>
    <alternativeName>
        <fullName evidence="4">Gentiobiase</fullName>
    </alternativeName>
</protein>
<dbReference type="Proteomes" id="UP000244162">
    <property type="component" value="Unassembled WGS sequence"/>
</dbReference>
<dbReference type="SUPFAM" id="SSF52279">
    <property type="entry name" value="Beta-D-glucan exohydrolase, C-terminal domain"/>
    <property type="match status" value="1"/>
</dbReference>
<dbReference type="InterPro" id="IPR026891">
    <property type="entry name" value="Fn3-like"/>
</dbReference>
<proteinExistence type="inferred from homology"/>
<evidence type="ECO:0000256" key="2">
    <source>
        <dbReference type="ARBA" id="ARBA00022801"/>
    </source>
</evidence>
<gene>
    <name evidence="7" type="ORF">CLG96_16545</name>
</gene>
<evidence type="ECO:0000256" key="4">
    <source>
        <dbReference type="ARBA" id="ARBA00032194"/>
    </source>
</evidence>
<comment type="similarity">
    <text evidence="1">Belongs to the glycosyl hydrolase 3 family.</text>
</comment>
<dbReference type="EMBL" id="NWBU01000017">
    <property type="protein sequence ID" value="PTQ07876.1"/>
    <property type="molecule type" value="Genomic_DNA"/>
</dbReference>
<dbReference type="Pfam" id="PF01915">
    <property type="entry name" value="Glyco_hydro_3_C"/>
    <property type="match status" value="1"/>
</dbReference>
<reference evidence="7 8" key="1">
    <citation type="submission" date="2017-09" db="EMBL/GenBank/DDBJ databases">
        <title>Sphingomonas panjinensis sp.nov., isolated from oil-contaminated soil.</title>
        <authorList>
            <person name="Wang L."/>
            <person name="Chen L."/>
        </authorList>
    </citation>
    <scope>NUCLEOTIDE SEQUENCE [LARGE SCALE GENOMIC DNA]</scope>
    <source>
        <strain evidence="7 8">FW-11</strain>
    </source>
</reference>
<evidence type="ECO:0000313" key="8">
    <source>
        <dbReference type="Proteomes" id="UP000244162"/>
    </source>
</evidence>
<dbReference type="InterPro" id="IPR036881">
    <property type="entry name" value="Glyco_hydro_3_C_sf"/>
</dbReference>
<dbReference type="FunFam" id="2.60.40.10:FF:000495">
    <property type="entry name" value="Periplasmic beta-glucosidase"/>
    <property type="match status" value="1"/>
</dbReference>
<sequence length="790" mass="86783">MGWTISDRELEQLLAQMTTEEKVALVNGRHLWKTAMNYRLNIPEIVMTDGTYGVRYSTDQIEGLTDERDGLDQFLAVVNRRQDDQDDQDAMVGGSKPATCFPNGSAFGCSWDVDLAREFGAALALECQEFGVHLLLGPGINIRRTPLAGRAYEYYSEDPLLSGDLAAALIDGLQSGGVGASLKHFACNNSEIERTTMSSEVDERALREIYLKGFERAIVKSRPWTVMSAYNRLNGVQTAENHWLLTTVLREEWGYDGAVVSDWHGIKDRPASLAAGNDLDMPESASRRAELLAALAEGRVEQAALDQSCRRVLRLIRRARQGERRNARFDRETHHALARRIASESIVLLRNEGDVLPIDPAADLTVAVIGAGAVRPIIQGSGSATTRPTSLDRPLDELRALAGEHVRIEHHLAEDAEGEEAAAAAARTADIVIVFANSDVSADGERADRRTLALAAGQDALIHRLAKANPRTIVVLATPDAVTMPWADEVAAIVETFYAGQGMGHALARILFGLANPSGKLTTSFPRREQDIPGFLTYPGENGRHAYSEGLFVGYRYYDRREIEPLFPFGFGLSYTRFRYSGLRLDRSDIAPGERLTASFEISNVGTRAGAEVAQLYARPLSSRLHRPVRELKGFAKVHLEPGETRTVTIECEGDDLRYFDPARGEWAMDPGEILIEIGASSRDIRLSAPLVAAPGDVRLPPFDLDTQPTILFERPGVRDALVAFLAERLSIGGEAADQLVARTESSFLGIYKTICWFIGDRLPAEDLRRFLIDLSAGTTAAPTTYDTVH</sequence>
<accession>A0A2T5FUB9</accession>
<dbReference type="GO" id="GO:0005975">
    <property type="term" value="P:carbohydrate metabolic process"/>
    <property type="evidence" value="ECO:0007669"/>
    <property type="project" value="InterPro"/>
</dbReference>
<keyword evidence="2 7" id="KW-0378">Hydrolase</keyword>
<dbReference type="SMART" id="SM01217">
    <property type="entry name" value="Fn3_like"/>
    <property type="match status" value="1"/>
</dbReference>
<dbReference type="Pfam" id="PF14310">
    <property type="entry name" value="Fn3-like"/>
    <property type="match status" value="1"/>
</dbReference>
<keyword evidence="8" id="KW-1185">Reference proteome</keyword>
<dbReference type="AlphaFoldDB" id="A0A2T5FUB9"/>
<evidence type="ECO:0000259" key="6">
    <source>
        <dbReference type="SMART" id="SM01217"/>
    </source>
</evidence>
<dbReference type="InterPro" id="IPR050288">
    <property type="entry name" value="Cellulose_deg_GH3"/>
</dbReference>
<dbReference type="GO" id="GO:0008422">
    <property type="term" value="F:beta-glucosidase activity"/>
    <property type="evidence" value="ECO:0007669"/>
    <property type="project" value="UniProtKB-ARBA"/>
</dbReference>
<dbReference type="InterPro" id="IPR036962">
    <property type="entry name" value="Glyco_hydro_3_N_sf"/>
</dbReference>
<dbReference type="PRINTS" id="PR00133">
    <property type="entry name" value="GLHYDRLASE3"/>
</dbReference>
<organism evidence="7 8">
    <name type="scientific">Sphingomonas oleivorans</name>
    <dbReference type="NCBI Taxonomy" id="1735121"/>
    <lineage>
        <taxon>Bacteria</taxon>
        <taxon>Pseudomonadati</taxon>
        <taxon>Pseudomonadota</taxon>
        <taxon>Alphaproteobacteria</taxon>
        <taxon>Sphingomonadales</taxon>
        <taxon>Sphingomonadaceae</taxon>
        <taxon>Sphingomonas</taxon>
    </lineage>
</organism>
<dbReference type="PANTHER" id="PTHR42715">
    <property type="entry name" value="BETA-GLUCOSIDASE"/>
    <property type="match status" value="1"/>
</dbReference>
<evidence type="ECO:0000313" key="7">
    <source>
        <dbReference type="EMBL" id="PTQ07876.1"/>
    </source>
</evidence>
<dbReference type="Pfam" id="PF00933">
    <property type="entry name" value="Glyco_hydro_3"/>
    <property type="match status" value="1"/>
</dbReference>
<dbReference type="SUPFAM" id="SSF51445">
    <property type="entry name" value="(Trans)glycosidases"/>
    <property type="match status" value="1"/>
</dbReference>
<evidence type="ECO:0000256" key="1">
    <source>
        <dbReference type="ARBA" id="ARBA00005336"/>
    </source>
</evidence>
<evidence type="ECO:0000256" key="5">
    <source>
        <dbReference type="ARBA" id="ARBA00032594"/>
    </source>
</evidence>
<dbReference type="Gene3D" id="3.20.20.300">
    <property type="entry name" value="Glycoside hydrolase, family 3, N-terminal domain"/>
    <property type="match status" value="1"/>
</dbReference>
<dbReference type="InterPro" id="IPR002772">
    <property type="entry name" value="Glyco_hydro_3_C"/>
</dbReference>
<dbReference type="RefSeq" id="WP_107969863.1">
    <property type="nucleotide sequence ID" value="NZ_NWBU01000017.1"/>
</dbReference>